<dbReference type="InterPro" id="IPR050472">
    <property type="entry name" value="Anth_synth/Amidotransfase"/>
</dbReference>
<proteinExistence type="predicted"/>
<evidence type="ECO:0000256" key="7">
    <source>
        <dbReference type="ARBA" id="ARBA00082672"/>
    </source>
</evidence>
<geneLocation type="plastid" evidence="9"/>
<evidence type="ECO:0000256" key="3">
    <source>
        <dbReference type="ARBA" id="ARBA00012266"/>
    </source>
</evidence>
<name>A0A4D6WMH8_9FLOR</name>
<reference evidence="9" key="2">
    <citation type="submission" date="2019-04" db="EMBL/GenBank/DDBJ databases">
        <authorList>
            <person name="Pasella M."/>
        </authorList>
    </citation>
    <scope>NUCLEOTIDE SEQUENCE</scope>
    <source>
        <strain evidence="9">PD2206</strain>
    </source>
</reference>
<organism evidence="9">
    <name type="scientific">Antithamnion hubbsii</name>
    <dbReference type="NCBI Taxonomy" id="1005974"/>
    <lineage>
        <taxon>Eukaryota</taxon>
        <taxon>Rhodophyta</taxon>
        <taxon>Florideophyceae</taxon>
        <taxon>Rhodymeniophycidae</taxon>
        <taxon>Ceramiales</taxon>
        <taxon>Ceramiaceae</taxon>
        <taxon>Antithamnion</taxon>
    </lineage>
</organism>
<dbReference type="NCBIfam" id="TIGR00566">
    <property type="entry name" value="trpG_papA"/>
    <property type="match status" value="1"/>
</dbReference>
<gene>
    <name evidence="9" type="primary">trpg</name>
</gene>
<dbReference type="Gene3D" id="3.40.50.880">
    <property type="match status" value="1"/>
</dbReference>
<feature type="domain" description="Glutamine amidotransferase" evidence="8">
    <location>
        <begin position="4"/>
        <end position="186"/>
    </location>
</feature>
<dbReference type="SUPFAM" id="SSF52317">
    <property type="entry name" value="Class I glutamine amidotransferase-like"/>
    <property type="match status" value="1"/>
</dbReference>
<evidence type="ECO:0000256" key="4">
    <source>
        <dbReference type="ARBA" id="ARBA00020654"/>
    </source>
</evidence>
<sequence>MIIIIDNYDSFTQNLVQYVGELDFSVEVIRNDMISSEEIDKLKPSHIIISPGPGHPKEIDNILKIIKHYAHKIPILGVCLGHQMIGYLYGAYIKRLNYPMHGKISEVLHTNNDIFDKLPNPLLATRYHSLIIDNINLPNDLEITAWTKDGTIMACKHKKYKKLRGIQFHPESLWTNEGKIIISNFIYS</sequence>
<evidence type="ECO:0000313" key="9">
    <source>
        <dbReference type="EMBL" id="QCI04422.1"/>
    </source>
</evidence>
<reference evidence="9" key="1">
    <citation type="journal article" date="2019" name="Mol. Phylogenet. Evol.">
        <title>Morphological evolution and classification of the red algal order Ceramiales inferred using plastid phylogenomics.</title>
        <authorList>
            <person name="Diaz-Tapia P."/>
            <person name="Pasella M.M."/>
            <person name="Verbruggen H."/>
            <person name="Maggs C.A."/>
        </authorList>
    </citation>
    <scope>NUCLEOTIDE SEQUENCE</scope>
    <source>
        <strain evidence="9">PD2206</strain>
    </source>
</reference>
<evidence type="ECO:0000256" key="1">
    <source>
        <dbReference type="ARBA" id="ARBA00004873"/>
    </source>
</evidence>
<dbReference type="CDD" id="cd01743">
    <property type="entry name" value="GATase1_Anthranilate_Synthase"/>
    <property type="match status" value="1"/>
</dbReference>
<dbReference type="PROSITE" id="PS51273">
    <property type="entry name" value="GATASE_TYPE_1"/>
    <property type="match status" value="1"/>
</dbReference>
<keyword evidence="5" id="KW-0028">Amino-acid biosynthesis</keyword>
<comment type="pathway">
    <text evidence="1">Amino-acid biosynthesis; L-tryptophan biosynthesis; L-tryptophan from chorismate: step 1/5.</text>
</comment>
<evidence type="ECO:0000259" key="8">
    <source>
        <dbReference type="Pfam" id="PF00117"/>
    </source>
</evidence>
<dbReference type="EC" id="4.1.3.27" evidence="3"/>
<accession>A0A4D6WMH8</accession>
<keyword evidence="9" id="KW-0934">Plastid</keyword>
<dbReference type="PRINTS" id="PR00096">
    <property type="entry name" value="GATASE"/>
</dbReference>
<dbReference type="PANTHER" id="PTHR43418:SF4">
    <property type="entry name" value="MULTIFUNCTIONAL TRYPTOPHAN BIOSYNTHESIS PROTEIN"/>
    <property type="match status" value="1"/>
</dbReference>
<evidence type="ECO:0000256" key="5">
    <source>
        <dbReference type="ARBA" id="ARBA00022822"/>
    </source>
</evidence>
<evidence type="ECO:0000256" key="2">
    <source>
        <dbReference type="ARBA" id="ARBA00011743"/>
    </source>
</evidence>
<protein>
    <recommendedName>
        <fullName evidence="4">Anthranilate synthase component 2</fullName>
        <ecNumber evidence="3">4.1.3.27</ecNumber>
    </recommendedName>
    <alternativeName>
        <fullName evidence="7">Anthranilate synthase, glutamine amidotransferase component</fullName>
    </alternativeName>
</protein>
<keyword evidence="6" id="KW-0315">Glutamine amidotransferase</keyword>
<dbReference type="PRINTS" id="PR00097">
    <property type="entry name" value="ANTSNTHASEII"/>
</dbReference>
<evidence type="ECO:0000256" key="6">
    <source>
        <dbReference type="ARBA" id="ARBA00022962"/>
    </source>
</evidence>
<keyword evidence="5" id="KW-0057">Aromatic amino acid biosynthesis</keyword>
<dbReference type="Pfam" id="PF00117">
    <property type="entry name" value="GATase"/>
    <property type="match status" value="1"/>
</dbReference>
<dbReference type="GO" id="GO:0005829">
    <property type="term" value="C:cytosol"/>
    <property type="evidence" value="ECO:0007669"/>
    <property type="project" value="TreeGrafter"/>
</dbReference>
<dbReference type="InterPro" id="IPR017926">
    <property type="entry name" value="GATASE"/>
</dbReference>
<dbReference type="GO" id="GO:0000162">
    <property type="term" value="P:L-tryptophan biosynthetic process"/>
    <property type="evidence" value="ECO:0007669"/>
    <property type="project" value="UniProtKB-KW"/>
</dbReference>
<dbReference type="GO" id="GO:0004049">
    <property type="term" value="F:anthranilate synthase activity"/>
    <property type="evidence" value="ECO:0007669"/>
    <property type="project" value="UniProtKB-EC"/>
</dbReference>
<keyword evidence="5" id="KW-0822">Tryptophan biosynthesis</keyword>
<dbReference type="InterPro" id="IPR006221">
    <property type="entry name" value="TrpG/PapA_dom"/>
</dbReference>
<dbReference type="PANTHER" id="PTHR43418">
    <property type="entry name" value="MULTIFUNCTIONAL TRYPTOPHAN BIOSYNTHESIS PROTEIN-RELATED"/>
    <property type="match status" value="1"/>
</dbReference>
<dbReference type="AlphaFoldDB" id="A0A4D6WMH8"/>
<comment type="subunit">
    <text evidence="2">Tetramer of two components I and two components II.</text>
</comment>
<dbReference type="EMBL" id="MK814610">
    <property type="protein sequence ID" value="QCI04422.1"/>
    <property type="molecule type" value="Genomic_DNA"/>
</dbReference>
<dbReference type="FunFam" id="3.40.50.880:FF:000003">
    <property type="entry name" value="Anthranilate synthase component II"/>
    <property type="match status" value="1"/>
</dbReference>
<dbReference type="PRINTS" id="PR00099">
    <property type="entry name" value="CPSGATASE"/>
</dbReference>
<dbReference type="InterPro" id="IPR029062">
    <property type="entry name" value="Class_I_gatase-like"/>
</dbReference>